<protein>
    <submittedName>
        <fullName evidence="1">DNA helicase MCM9</fullName>
    </submittedName>
</protein>
<accession>A0AAD9BG93</accession>
<evidence type="ECO:0000313" key="2">
    <source>
        <dbReference type="Proteomes" id="UP001228049"/>
    </source>
</evidence>
<keyword evidence="1" id="KW-0378">Hydrolase</keyword>
<dbReference type="EMBL" id="JASDAP010000023">
    <property type="protein sequence ID" value="KAK1882392.1"/>
    <property type="molecule type" value="Genomic_DNA"/>
</dbReference>
<sequence>MEEILNNTPDDSVLLCAIRAPTPGNNISLHRLSLLKSDLSHSYLGVGVLDIPYCTELGFASRPCRHAALCRMCLKLSSVPGREQYNQGSVLFKDCNVGSSNSQELGCFTAQLS</sequence>
<dbReference type="Proteomes" id="UP001228049">
    <property type="component" value="Unassembled WGS sequence"/>
</dbReference>
<keyword evidence="1" id="KW-0067">ATP-binding</keyword>
<keyword evidence="1" id="KW-0347">Helicase</keyword>
<reference evidence="1" key="1">
    <citation type="submission" date="2023-04" db="EMBL/GenBank/DDBJ databases">
        <title>Chromosome-level genome of Chaenocephalus aceratus.</title>
        <authorList>
            <person name="Park H."/>
        </authorList>
    </citation>
    <scope>NUCLEOTIDE SEQUENCE</scope>
    <source>
        <strain evidence="1">DE</strain>
        <tissue evidence="1">Muscle</tissue>
    </source>
</reference>
<dbReference type="AlphaFoldDB" id="A0AAD9BG93"/>
<comment type="caution">
    <text evidence="1">The sequence shown here is derived from an EMBL/GenBank/DDBJ whole genome shotgun (WGS) entry which is preliminary data.</text>
</comment>
<gene>
    <name evidence="1" type="ORF">KUDE01_023175</name>
</gene>
<keyword evidence="1" id="KW-0547">Nucleotide-binding</keyword>
<proteinExistence type="predicted"/>
<name>A0AAD9BG93_DISEL</name>
<evidence type="ECO:0000313" key="1">
    <source>
        <dbReference type="EMBL" id="KAK1882392.1"/>
    </source>
</evidence>
<keyword evidence="2" id="KW-1185">Reference proteome</keyword>
<organism evidence="1 2">
    <name type="scientific">Dissostichus eleginoides</name>
    <name type="common">Patagonian toothfish</name>
    <name type="synonym">Dissostichus amissus</name>
    <dbReference type="NCBI Taxonomy" id="100907"/>
    <lineage>
        <taxon>Eukaryota</taxon>
        <taxon>Metazoa</taxon>
        <taxon>Chordata</taxon>
        <taxon>Craniata</taxon>
        <taxon>Vertebrata</taxon>
        <taxon>Euteleostomi</taxon>
        <taxon>Actinopterygii</taxon>
        <taxon>Neopterygii</taxon>
        <taxon>Teleostei</taxon>
        <taxon>Neoteleostei</taxon>
        <taxon>Acanthomorphata</taxon>
        <taxon>Eupercaria</taxon>
        <taxon>Perciformes</taxon>
        <taxon>Notothenioidei</taxon>
        <taxon>Nototheniidae</taxon>
        <taxon>Dissostichus</taxon>
    </lineage>
</organism>
<dbReference type="GO" id="GO:0004386">
    <property type="term" value="F:helicase activity"/>
    <property type="evidence" value="ECO:0007669"/>
    <property type="project" value="UniProtKB-KW"/>
</dbReference>